<dbReference type="RefSeq" id="WP_268049968.1">
    <property type="nucleotide sequence ID" value="NZ_JAPQES010000003.1"/>
</dbReference>
<dbReference type="InterPro" id="IPR022525">
    <property type="entry name" value="GNAT_AblB"/>
</dbReference>
<accession>A0ABT4CPZ5</accession>
<dbReference type="Gene3D" id="3.40.630.30">
    <property type="match status" value="1"/>
</dbReference>
<feature type="domain" description="N-acetyltransferase" evidence="1">
    <location>
        <begin position="132"/>
        <end position="282"/>
    </location>
</feature>
<comment type="caution">
    <text evidence="2">The sequence shown here is derived from an EMBL/GenBank/DDBJ whole genome shotgun (WGS) entry which is preliminary data.</text>
</comment>
<gene>
    <name evidence="2" type="primary">ablB</name>
    <name evidence="2" type="ORF">OXH55_10800</name>
</gene>
<evidence type="ECO:0000259" key="1">
    <source>
        <dbReference type="PROSITE" id="PS51186"/>
    </source>
</evidence>
<evidence type="ECO:0000313" key="3">
    <source>
        <dbReference type="Proteomes" id="UP001079657"/>
    </source>
</evidence>
<evidence type="ECO:0000313" key="2">
    <source>
        <dbReference type="EMBL" id="MCY6371122.1"/>
    </source>
</evidence>
<dbReference type="InterPro" id="IPR016181">
    <property type="entry name" value="Acyl_CoA_acyltransferase"/>
</dbReference>
<reference evidence="2" key="1">
    <citation type="submission" date="2022-12" db="EMBL/GenBank/DDBJ databases">
        <authorList>
            <person name="Wang J."/>
        </authorList>
    </citation>
    <scope>NUCLEOTIDE SEQUENCE</scope>
    <source>
        <strain evidence="2">HY-42-06</strain>
    </source>
</reference>
<protein>
    <submittedName>
        <fullName evidence="2">Beta-lysine N-acetyltransferase</fullName>
    </submittedName>
</protein>
<dbReference type="PROSITE" id="PS51186">
    <property type="entry name" value="GNAT"/>
    <property type="match status" value="1"/>
</dbReference>
<dbReference type="NCBIfam" id="TIGR03827">
    <property type="entry name" value="GNAT_ablB"/>
    <property type="match status" value="1"/>
</dbReference>
<dbReference type="EMBL" id="JAPQES010000003">
    <property type="protein sequence ID" value="MCY6371122.1"/>
    <property type="molecule type" value="Genomic_DNA"/>
</dbReference>
<name>A0ABT4CPZ5_9CLOT</name>
<dbReference type="Pfam" id="PF00583">
    <property type="entry name" value="Acetyltransf_1"/>
    <property type="match status" value="1"/>
</dbReference>
<dbReference type="SUPFAM" id="SSF55729">
    <property type="entry name" value="Acyl-CoA N-acyltransferases (Nat)"/>
    <property type="match status" value="1"/>
</dbReference>
<organism evidence="2 3">
    <name type="scientific">Clostridium ganghwense</name>
    <dbReference type="NCBI Taxonomy" id="312089"/>
    <lineage>
        <taxon>Bacteria</taxon>
        <taxon>Bacillati</taxon>
        <taxon>Bacillota</taxon>
        <taxon>Clostridia</taxon>
        <taxon>Eubacteriales</taxon>
        <taxon>Clostridiaceae</taxon>
        <taxon>Clostridium</taxon>
    </lineage>
</organism>
<dbReference type="Proteomes" id="UP001079657">
    <property type="component" value="Unassembled WGS sequence"/>
</dbReference>
<proteinExistence type="predicted"/>
<dbReference type="InterPro" id="IPR000182">
    <property type="entry name" value="GNAT_dom"/>
</dbReference>
<sequence>MILDTPTTEMISLNSGNAKIKVDTFNKRIKILQLTGDLKELLQKLKPLIEEHELAKIFYISLEEDIEKFKEQGFIMEAKIDNFLNGKSGYFLSKFLTTKRKMSISIPEEEEILIKAREYIDEKYYYPMDKKFTIKTAEEDDVFKMTQLYNEVFETYPTPLHDEKFIKSAINNDVLFKLILWDDKIISSASADMDSRYLNAEMTDCATLKQYRGEGLMGRLIYELEEALKKTNYKVLYSMARAISPGMNIVFSKHGYEYGGRLINHCHICGQLEDMNIWIKKL</sequence>
<dbReference type="CDD" id="cd04301">
    <property type="entry name" value="NAT_SF"/>
    <property type="match status" value="1"/>
</dbReference>
<keyword evidence="3" id="KW-1185">Reference proteome</keyword>